<comment type="cofactor">
    <cofactor evidence="1">
        <name>Mg(2+)</name>
        <dbReference type="ChEBI" id="CHEBI:18420"/>
    </cofactor>
</comment>
<dbReference type="GO" id="GO:0046872">
    <property type="term" value="F:metal ion binding"/>
    <property type="evidence" value="ECO:0007669"/>
    <property type="project" value="UniProtKB-KW"/>
</dbReference>
<dbReference type="Pfam" id="PF03328">
    <property type="entry name" value="HpcH_HpaI"/>
    <property type="match status" value="1"/>
</dbReference>
<dbReference type="InterPro" id="IPR011206">
    <property type="entry name" value="Citrate_lyase_beta/mcl1/mcl2"/>
</dbReference>
<evidence type="ECO:0000259" key="5">
    <source>
        <dbReference type="Pfam" id="PF03328"/>
    </source>
</evidence>
<keyword evidence="2" id="KW-0479">Metal-binding</keyword>
<evidence type="ECO:0000256" key="4">
    <source>
        <dbReference type="SAM" id="MobiDB-lite"/>
    </source>
</evidence>
<dbReference type="AlphaFoldDB" id="A0ABD5U6X0"/>
<dbReference type="Gene3D" id="3.20.20.60">
    <property type="entry name" value="Phosphoenolpyruvate-binding domains"/>
    <property type="match status" value="1"/>
</dbReference>
<dbReference type="PIRSF" id="PIRSF015582">
    <property type="entry name" value="Cit_lyase_B"/>
    <property type="match status" value="1"/>
</dbReference>
<accession>A0ABD5U6X0</accession>
<keyword evidence="3" id="KW-0460">Magnesium</keyword>
<protein>
    <submittedName>
        <fullName evidence="6">HpcH/HpaI aldolase/citrate lyase family protein</fullName>
    </submittedName>
</protein>
<comment type="caution">
    <text evidence="6">The sequence shown here is derived from an EMBL/GenBank/DDBJ whole genome shotgun (WGS) entry which is preliminary data.</text>
</comment>
<dbReference type="GO" id="GO:0016829">
    <property type="term" value="F:lyase activity"/>
    <property type="evidence" value="ECO:0007669"/>
    <property type="project" value="UniProtKB-KW"/>
</dbReference>
<evidence type="ECO:0000313" key="7">
    <source>
        <dbReference type="Proteomes" id="UP001596406"/>
    </source>
</evidence>
<evidence type="ECO:0000256" key="2">
    <source>
        <dbReference type="ARBA" id="ARBA00022723"/>
    </source>
</evidence>
<organism evidence="6 7">
    <name type="scientific">Halomarina ordinaria</name>
    <dbReference type="NCBI Taxonomy" id="3033939"/>
    <lineage>
        <taxon>Archaea</taxon>
        <taxon>Methanobacteriati</taxon>
        <taxon>Methanobacteriota</taxon>
        <taxon>Stenosarchaea group</taxon>
        <taxon>Halobacteria</taxon>
        <taxon>Halobacteriales</taxon>
        <taxon>Natronomonadaceae</taxon>
        <taxon>Halomarina</taxon>
    </lineage>
</organism>
<name>A0ABD5U6X0_9EURY</name>
<dbReference type="PANTHER" id="PTHR32308">
    <property type="entry name" value="LYASE BETA SUBUNIT, PUTATIVE (AFU_ORTHOLOGUE AFUA_4G13030)-RELATED"/>
    <property type="match status" value="1"/>
</dbReference>
<dbReference type="SUPFAM" id="SSF51621">
    <property type="entry name" value="Phosphoenolpyruvate/pyruvate domain"/>
    <property type="match status" value="1"/>
</dbReference>
<dbReference type="Proteomes" id="UP001596406">
    <property type="component" value="Unassembled WGS sequence"/>
</dbReference>
<dbReference type="PANTHER" id="PTHR32308:SF0">
    <property type="entry name" value="HPCH_HPAI ALDOLASE_CITRATE LYASE DOMAIN-CONTAINING PROTEIN"/>
    <property type="match status" value="1"/>
</dbReference>
<feature type="region of interest" description="Disordered" evidence="4">
    <location>
        <begin position="1"/>
        <end position="20"/>
    </location>
</feature>
<dbReference type="RefSeq" id="WP_304447997.1">
    <property type="nucleotide sequence ID" value="NZ_JARRAH010000001.1"/>
</dbReference>
<feature type="domain" description="HpcH/HpaI aldolase/citrate lyase" evidence="5">
    <location>
        <begin position="4"/>
        <end position="215"/>
    </location>
</feature>
<dbReference type="InterPro" id="IPR005000">
    <property type="entry name" value="Aldolase/citrate-lyase_domain"/>
</dbReference>
<evidence type="ECO:0000256" key="3">
    <source>
        <dbReference type="ARBA" id="ARBA00022842"/>
    </source>
</evidence>
<proteinExistence type="predicted"/>
<reference evidence="6 7" key="1">
    <citation type="journal article" date="2019" name="Int. J. Syst. Evol. Microbiol.">
        <title>The Global Catalogue of Microorganisms (GCM) 10K type strain sequencing project: providing services to taxonomists for standard genome sequencing and annotation.</title>
        <authorList>
            <consortium name="The Broad Institute Genomics Platform"/>
            <consortium name="The Broad Institute Genome Sequencing Center for Infectious Disease"/>
            <person name="Wu L."/>
            <person name="Ma J."/>
        </authorList>
    </citation>
    <scope>NUCLEOTIDE SEQUENCE [LARGE SCALE GENOMIC DNA]</scope>
    <source>
        <strain evidence="6 7">PSRA2</strain>
    </source>
</reference>
<evidence type="ECO:0000256" key="1">
    <source>
        <dbReference type="ARBA" id="ARBA00001946"/>
    </source>
</evidence>
<keyword evidence="7" id="KW-1185">Reference proteome</keyword>
<sequence>MPRRSVLFSPGDKPDLMRKAPGTGADVVVFDLEDAVVPERREAGREAVNGVLTDPDFDPNCEVCVRVTGETAGADLDGVAAGTPRLDLVMLPKAESGDDVDALADELAERGLDVPVFALCETARGVLNAEGIADADATTALAFGAEDLSADIGANRTEEGTEVLYAREHVVLAASAARVDAVDTVFTDIEGTERLREECAFARDLGYDGKMAIHPAQVPVMNEAFSPSDDQVAWARRVLTAHAASEGEGVLRVDGEMIDAPLVARARNVLERADESP</sequence>
<dbReference type="InterPro" id="IPR040442">
    <property type="entry name" value="Pyrv_kinase-like_dom_sf"/>
</dbReference>
<dbReference type="EMBL" id="JBHSXM010000001">
    <property type="protein sequence ID" value="MFC6836310.1"/>
    <property type="molecule type" value="Genomic_DNA"/>
</dbReference>
<keyword evidence="6" id="KW-0456">Lyase</keyword>
<gene>
    <name evidence="6" type="ORF">ACFQHK_07300</name>
</gene>
<dbReference type="InterPro" id="IPR015813">
    <property type="entry name" value="Pyrv/PenolPyrv_kinase-like_dom"/>
</dbReference>
<evidence type="ECO:0000313" key="6">
    <source>
        <dbReference type="EMBL" id="MFC6836310.1"/>
    </source>
</evidence>